<dbReference type="PANTHER" id="PTHR43943">
    <property type="entry name" value="DEHYDROGENASE/REDUCTASE (SDR FAMILY) MEMBER 4"/>
    <property type="match status" value="1"/>
</dbReference>
<dbReference type="Pfam" id="PF13561">
    <property type="entry name" value="adh_short_C2"/>
    <property type="match status" value="1"/>
</dbReference>
<evidence type="ECO:0000259" key="2">
    <source>
        <dbReference type="SMART" id="SM00822"/>
    </source>
</evidence>
<dbReference type="RefSeq" id="WP_369331750.1">
    <property type="nucleotide sequence ID" value="NZ_JAULBC010000008.1"/>
</dbReference>
<evidence type="ECO:0000256" key="1">
    <source>
        <dbReference type="ARBA" id="ARBA00006484"/>
    </source>
</evidence>
<dbReference type="PROSITE" id="PS00061">
    <property type="entry name" value="ADH_SHORT"/>
    <property type="match status" value="1"/>
</dbReference>
<name>A0ABV3ZKH4_9BACT</name>
<evidence type="ECO:0000313" key="3">
    <source>
        <dbReference type="EMBL" id="MEX6690337.1"/>
    </source>
</evidence>
<dbReference type="PANTHER" id="PTHR43943:SF2">
    <property type="entry name" value="DEHYDROGENASE_REDUCTASE 4"/>
    <property type="match status" value="1"/>
</dbReference>
<dbReference type="PRINTS" id="PR00080">
    <property type="entry name" value="SDRFAMILY"/>
</dbReference>
<proteinExistence type="inferred from homology"/>
<gene>
    <name evidence="3" type="ORF">QTN47_22695</name>
</gene>
<organism evidence="3 4">
    <name type="scientific">Danxiaibacter flavus</name>
    <dbReference type="NCBI Taxonomy" id="3049108"/>
    <lineage>
        <taxon>Bacteria</taxon>
        <taxon>Pseudomonadati</taxon>
        <taxon>Bacteroidota</taxon>
        <taxon>Chitinophagia</taxon>
        <taxon>Chitinophagales</taxon>
        <taxon>Chitinophagaceae</taxon>
        <taxon>Danxiaibacter</taxon>
    </lineage>
</organism>
<dbReference type="Proteomes" id="UP001560573">
    <property type="component" value="Unassembled WGS sequence"/>
</dbReference>
<dbReference type="InterPro" id="IPR020904">
    <property type="entry name" value="Sc_DH/Rdtase_CS"/>
</dbReference>
<feature type="domain" description="Ketoreductase" evidence="2">
    <location>
        <begin position="7"/>
        <end position="179"/>
    </location>
</feature>
<dbReference type="SMART" id="SM00822">
    <property type="entry name" value="PKS_KR"/>
    <property type="match status" value="1"/>
</dbReference>
<protein>
    <submittedName>
        <fullName evidence="3">SDR family oxidoreductase</fullName>
    </submittedName>
</protein>
<dbReference type="Gene3D" id="3.40.50.720">
    <property type="entry name" value="NAD(P)-binding Rossmann-like Domain"/>
    <property type="match status" value="1"/>
</dbReference>
<dbReference type="SUPFAM" id="SSF51735">
    <property type="entry name" value="NAD(P)-binding Rossmann-fold domains"/>
    <property type="match status" value="1"/>
</dbReference>
<evidence type="ECO:0000313" key="4">
    <source>
        <dbReference type="Proteomes" id="UP001560573"/>
    </source>
</evidence>
<comment type="similarity">
    <text evidence="1">Belongs to the short-chain dehydrogenases/reductases (SDR) family.</text>
</comment>
<keyword evidence="4" id="KW-1185">Reference proteome</keyword>
<accession>A0ABV3ZKH4</accession>
<dbReference type="CDD" id="cd05233">
    <property type="entry name" value="SDR_c"/>
    <property type="match status" value="1"/>
</dbReference>
<reference evidence="3 4" key="1">
    <citation type="submission" date="2023-07" db="EMBL/GenBank/DDBJ databases">
        <authorList>
            <person name="Lian W.-H."/>
        </authorList>
    </citation>
    <scope>NUCLEOTIDE SEQUENCE [LARGE SCALE GENOMIC DNA]</scope>
    <source>
        <strain evidence="3 4">SYSU DXS3180</strain>
    </source>
</reference>
<dbReference type="InterPro" id="IPR002347">
    <property type="entry name" value="SDR_fam"/>
</dbReference>
<dbReference type="PRINTS" id="PR00081">
    <property type="entry name" value="GDHRDH"/>
</dbReference>
<dbReference type="InterPro" id="IPR036291">
    <property type="entry name" value="NAD(P)-bd_dom_sf"/>
</dbReference>
<comment type="caution">
    <text evidence="3">The sequence shown here is derived from an EMBL/GenBank/DDBJ whole genome shotgun (WGS) entry which is preliminary data.</text>
</comment>
<dbReference type="InterPro" id="IPR057326">
    <property type="entry name" value="KR_dom"/>
</dbReference>
<sequence>MSNLENKVAVVTGGTSGIGFASAQTLINEGAKVIITGRRKNDVDSAAEKLSATGIVADQSSLKSIEQFAAEVQEKFGAIDILFLNAGLTTFSSIETASEEHYDSMMNTNVKGTFFTVQKFLPIIKDGGSIIFMASVNASLGAPGSAVYSASKAAIISLNRVLAKELSPRRIRVNAISPGPIETPLYSKLGLNEEQLKGFGNVLSGRSLLGRFGQAYEIANVVKFLASEDASFINGTEITIDGGLTVDPLG</sequence>
<dbReference type="EMBL" id="JAULBC010000008">
    <property type="protein sequence ID" value="MEX6690337.1"/>
    <property type="molecule type" value="Genomic_DNA"/>
</dbReference>